<proteinExistence type="predicted"/>
<evidence type="ECO:0000256" key="2">
    <source>
        <dbReference type="SAM" id="MobiDB-lite"/>
    </source>
</evidence>
<keyword evidence="1" id="KW-0802">TPR repeat</keyword>
<reference evidence="4" key="1">
    <citation type="submission" date="2018-09" db="EMBL/GenBank/DDBJ databases">
        <authorList>
            <person name="Livingstone P.G."/>
            <person name="Whitworth D.E."/>
        </authorList>
    </citation>
    <scope>NUCLEOTIDE SEQUENCE [LARGE SCALE GENOMIC DNA]</scope>
    <source>
        <strain evidence="4">CA051B</strain>
    </source>
</reference>
<dbReference type="SUPFAM" id="SSF48452">
    <property type="entry name" value="TPR-like"/>
    <property type="match status" value="1"/>
</dbReference>
<evidence type="ECO:0000313" key="3">
    <source>
        <dbReference type="EMBL" id="RKH57368.1"/>
    </source>
</evidence>
<sequence length="138" mass="15137">DVYKRQVLTRALEAAQAGHYDEAEALGREAARALSPEAYLLLAMVAEARGDLVSAVEAVRKALYLEPQLALGHATLVSLYSRMDRREEAERARQNALRALDGLDDEHPLRGVENTMTAGGLRQALSPRPSQMGWQGAR</sequence>
<protein>
    <submittedName>
        <fullName evidence="3">Chemotaxis protein CheR</fullName>
    </submittedName>
</protein>
<feature type="repeat" description="TPR" evidence="1">
    <location>
        <begin position="36"/>
        <end position="69"/>
    </location>
</feature>
<dbReference type="Proteomes" id="UP000272888">
    <property type="component" value="Unassembled WGS sequence"/>
</dbReference>
<dbReference type="AlphaFoldDB" id="A0A3A8PMD9"/>
<evidence type="ECO:0000313" key="4">
    <source>
        <dbReference type="Proteomes" id="UP000272888"/>
    </source>
</evidence>
<dbReference type="EMBL" id="RAWB01000183">
    <property type="protein sequence ID" value="RKH57368.1"/>
    <property type="molecule type" value="Genomic_DNA"/>
</dbReference>
<evidence type="ECO:0000256" key="1">
    <source>
        <dbReference type="PROSITE-ProRule" id="PRU00339"/>
    </source>
</evidence>
<keyword evidence="4" id="KW-1185">Reference proteome</keyword>
<feature type="non-terminal residue" evidence="3">
    <location>
        <position position="1"/>
    </location>
</feature>
<feature type="region of interest" description="Disordered" evidence="2">
    <location>
        <begin position="118"/>
        <end position="138"/>
    </location>
</feature>
<gene>
    <name evidence="3" type="ORF">D7V93_18580</name>
</gene>
<dbReference type="InterPro" id="IPR011990">
    <property type="entry name" value="TPR-like_helical_dom_sf"/>
</dbReference>
<organism evidence="3 4">
    <name type="scientific">Corallococcus llansteffanensis</name>
    <dbReference type="NCBI Taxonomy" id="2316731"/>
    <lineage>
        <taxon>Bacteria</taxon>
        <taxon>Pseudomonadati</taxon>
        <taxon>Myxococcota</taxon>
        <taxon>Myxococcia</taxon>
        <taxon>Myxococcales</taxon>
        <taxon>Cystobacterineae</taxon>
        <taxon>Myxococcaceae</taxon>
        <taxon>Corallococcus</taxon>
    </lineage>
</organism>
<dbReference type="Gene3D" id="1.25.40.10">
    <property type="entry name" value="Tetratricopeptide repeat domain"/>
    <property type="match status" value="1"/>
</dbReference>
<dbReference type="InterPro" id="IPR019734">
    <property type="entry name" value="TPR_rpt"/>
</dbReference>
<name>A0A3A8PMD9_9BACT</name>
<comment type="caution">
    <text evidence="3">The sequence shown here is derived from an EMBL/GenBank/DDBJ whole genome shotgun (WGS) entry which is preliminary data.</text>
</comment>
<dbReference type="PROSITE" id="PS50005">
    <property type="entry name" value="TPR"/>
    <property type="match status" value="1"/>
</dbReference>
<accession>A0A3A8PMD9</accession>
<feature type="compositionally biased region" description="Polar residues" evidence="2">
    <location>
        <begin position="128"/>
        <end position="138"/>
    </location>
</feature>